<keyword evidence="6 11" id="KW-0479">Metal-binding</keyword>
<feature type="binding site" evidence="11">
    <location>
        <position position="452"/>
    </location>
    <ligand>
        <name>Ca(2+)</name>
        <dbReference type="ChEBI" id="CHEBI:29108"/>
    </ligand>
</feature>
<evidence type="ECO:0000256" key="2">
    <source>
        <dbReference type="ARBA" id="ARBA00002451"/>
    </source>
</evidence>
<accession>A0A316V7X7</accession>
<dbReference type="GO" id="GO:0046872">
    <property type="term" value="F:metal ion binding"/>
    <property type="evidence" value="ECO:0007669"/>
    <property type="project" value="UniProtKB-UniRule"/>
</dbReference>
<dbReference type="GO" id="GO:0008240">
    <property type="term" value="F:tripeptidyl-peptidase activity"/>
    <property type="evidence" value="ECO:0007669"/>
    <property type="project" value="UniProtKB-EC"/>
</dbReference>
<dbReference type="SUPFAM" id="SSF52743">
    <property type="entry name" value="Subtilisin-like"/>
    <property type="match status" value="1"/>
</dbReference>
<sequence length="495" mass="52518">LTTDQLQQYVAPTDDNLSAVQNYLKSNGFSDSQISYNVFKNQVTVQSTVGQAAKLFNAQFSNYNFANGAVPRTKQYTVPAEIANAVDFISPLTSFQQVQKVSRDPVRITRDQEEELYKRSVPSAANCNTAGVTPTCLRQYYGTYNYTPTAVNGITDVFIAGFIGQNFSPTDLSTFLKKYRPDAANANVEVINQAGALNIPVSLLSGAEAMLDTETIVSATYPLKATFFNYGNQLTQGDIFELAFTDIMNNYEKYGKPGVYSVSYGADENTITAQEAAALCKTAAALTAMGTTILIASGDNGVGGTDGDTCPPFVPTYPSGCPYVLSVGALQDFSPEVAVNPSLAGFYSGAGYSNLYAQPAYQKSAVAAYGNPAIAGNYYNRSGRAYPDVSAQGSMYVIQFMDLPATVGGTSASTPTWASVIALINDLRRKAGKSNVGFVNAALYKATTGLKDITSGSSLGCKSAPTAGFPVTKGWDPSTGLGSPLFDQLRSVFGV</sequence>
<keyword evidence="5 11" id="KW-0645">Protease</keyword>
<dbReference type="InterPro" id="IPR036852">
    <property type="entry name" value="Peptidase_S8/S53_dom_sf"/>
</dbReference>
<feature type="active site" description="Charge relay system" evidence="11">
    <location>
        <position position="212"/>
    </location>
</feature>
<dbReference type="Proteomes" id="UP000245771">
    <property type="component" value="Unassembled WGS sequence"/>
</dbReference>
<dbReference type="Pfam" id="PF09286">
    <property type="entry name" value="Pro-kuma_activ"/>
    <property type="match status" value="1"/>
</dbReference>
<dbReference type="EC" id="3.4.14.10" evidence="4"/>
<dbReference type="InParanoid" id="A0A316V7X7"/>
<evidence type="ECO:0000256" key="4">
    <source>
        <dbReference type="ARBA" id="ARBA00012462"/>
    </source>
</evidence>
<dbReference type="PANTHER" id="PTHR14218:SF15">
    <property type="entry name" value="TRIPEPTIDYL-PEPTIDASE 1"/>
    <property type="match status" value="1"/>
</dbReference>
<dbReference type="InterPro" id="IPR000209">
    <property type="entry name" value="Peptidase_S8/S53_dom"/>
</dbReference>
<dbReference type="SUPFAM" id="SSF54897">
    <property type="entry name" value="Protease propeptides/inhibitors"/>
    <property type="match status" value="1"/>
</dbReference>
<keyword evidence="9 11" id="KW-0106">Calcium</keyword>
<protein>
    <recommendedName>
        <fullName evidence="4">tripeptidyl-peptidase II</fullName>
        <ecNumber evidence="4">3.4.14.10</ecNumber>
    </recommendedName>
</protein>
<dbReference type="PANTHER" id="PTHR14218">
    <property type="entry name" value="PROTEASE S8 TRIPEPTIDYL PEPTIDASE I CLN2"/>
    <property type="match status" value="1"/>
</dbReference>
<comment type="cofactor">
    <cofactor evidence="11">
        <name>Ca(2+)</name>
        <dbReference type="ChEBI" id="CHEBI:29108"/>
    </cofactor>
    <text evidence="11">Binds 1 Ca(2+) ion per subunit.</text>
</comment>
<keyword evidence="14" id="KW-1185">Reference proteome</keyword>
<reference evidence="13 14" key="1">
    <citation type="journal article" date="2018" name="Mol. Biol. Evol.">
        <title>Broad Genomic Sampling Reveals a Smut Pathogenic Ancestry of the Fungal Clade Ustilaginomycotina.</title>
        <authorList>
            <person name="Kijpornyongpan T."/>
            <person name="Mondo S.J."/>
            <person name="Barry K."/>
            <person name="Sandor L."/>
            <person name="Lee J."/>
            <person name="Lipzen A."/>
            <person name="Pangilinan J."/>
            <person name="LaButti K."/>
            <person name="Hainaut M."/>
            <person name="Henrissat B."/>
            <person name="Grigoriev I.V."/>
            <person name="Spatafora J.W."/>
            <person name="Aime M.C."/>
        </authorList>
    </citation>
    <scope>NUCLEOTIDE SEQUENCE [LARGE SCALE GENOMIC DNA]</scope>
    <source>
        <strain evidence="13 14">MCA 3882</strain>
    </source>
</reference>
<feature type="domain" description="Peptidase S53" evidence="12">
    <location>
        <begin position="131"/>
        <end position="495"/>
    </location>
</feature>
<evidence type="ECO:0000259" key="12">
    <source>
        <dbReference type="PROSITE" id="PS51695"/>
    </source>
</evidence>
<feature type="active site" description="Charge relay system" evidence="11">
    <location>
        <position position="208"/>
    </location>
</feature>
<comment type="function">
    <text evidence="2">Secreted tripeptidyl-peptidase which degrades proteins at acidic pHs and is involved in virulence.</text>
</comment>
<dbReference type="EMBL" id="KZ819604">
    <property type="protein sequence ID" value="PWN33128.1"/>
    <property type="molecule type" value="Genomic_DNA"/>
</dbReference>
<dbReference type="InterPro" id="IPR015366">
    <property type="entry name" value="S53_propep"/>
</dbReference>
<comment type="subcellular location">
    <subcellularLocation>
        <location evidence="3">Secreted</location>
        <location evidence="3">Extracellular space</location>
    </subcellularLocation>
</comment>
<organism evidence="13 14">
    <name type="scientific">Meira miltonrushii</name>
    <dbReference type="NCBI Taxonomy" id="1280837"/>
    <lineage>
        <taxon>Eukaryota</taxon>
        <taxon>Fungi</taxon>
        <taxon>Dikarya</taxon>
        <taxon>Basidiomycota</taxon>
        <taxon>Ustilaginomycotina</taxon>
        <taxon>Exobasidiomycetes</taxon>
        <taxon>Exobasidiales</taxon>
        <taxon>Brachybasidiaceae</taxon>
        <taxon>Meira</taxon>
    </lineage>
</organism>
<dbReference type="STRING" id="1280837.A0A316V7X7"/>
<dbReference type="GO" id="GO:0005576">
    <property type="term" value="C:extracellular region"/>
    <property type="evidence" value="ECO:0007669"/>
    <property type="project" value="UniProtKB-SubCell"/>
</dbReference>
<feature type="binding site" evidence="11">
    <location>
        <position position="476"/>
    </location>
    <ligand>
        <name>Ca(2+)</name>
        <dbReference type="ChEBI" id="CHEBI:29108"/>
    </ligand>
</feature>
<dbReference type="Pfam" id="PF00082">
    <property type="entry name" value="Peptidase_S8"/>
    <property type="match status" value="1"/>
</dbReference>
<dbReference type="GO" id="GO:0004252">
    <property type="term" value="F:serine-type endopeptidase activity"/>
    <property type="evidence" value="ECO:0007669"/>
    <property type="project" value="UniProtKB-UniRule"/>
</dbReference>
<evidence type="ECO:0000256" key="3">
    <source>
        <dbReference type="ARBA" id="ARBA00004239"/>
    </source>
</evidence>
<comment type="catalytic activity">
    <reaction evidence="1">
        <text>Release of an N-terminal tripeptide from a polypeptide.</text>
        <dbReference type="EC" id="3.4.14.10"/>
    </reaction>
</comment>
<dbReference type="PROSITE" id="PS51695">
    <property type="entry name" value="SEDOLISIN"/>
    <property type="match status" value="1"/>
</dbReference>
<evidence type="ECO:0000256" key="7">
    <source>
        <dbReference type="ARBA" id="ARBA00022801"/>
    </source>
</evidence>
<evidence type="ECO:0000256" key="1">
    <source>
        <dbReference type="ARBA" id="ARBA00001910"/>
    </source>
</evidence>
<dbReference type="SMART" id="SM00944">
    <property type="entry name" value="Pro-kuma_activ"/>
    <property type="match status" value="1"/>
</dbReference>
<evidence type="ECO:0000313" key="14">
    <source>
        <dbReference type="Proteomes" id="UP000245771"/>
    </source>
</evidence>
<evidence type="ECO:0000256" key="11">
    <source>
        <dbReference type="PROSITE-ProRule" id="PRU01032"/>
    </source>
</evidence>
<dbReference type="InterPro" id="IPR050819">
    <property type="entry name" value="Tripeptidyl-peptidase_I"/>
</dbReference>
<evidence type="ECO:0000256" key="8">
    <source>
        <dbReference type="ARBA" id="ARBA00022825"/>
    </source>
</evidence>
<dbReference type="CDD" id="cd11377">
    <property type="entry name" value="Pro-peptidase_S53"/>
    <property type="match status" value="1"/>
</dbReference>
<dbReference type="OrthoDB" id="409122at2759"/>
<dbReference type="Gene3D" id="3.40.50.200">
    <property type="entry name" value="Peptidase S8/S53 domain"/>
    <property type="match status" value="1"/>
</dbReference>
<feature type="active site" description="Charge relay system" evidence="11">
    <location>
        <position position="411"/>
    </location>
</feature>
<dbReference type="GO" id="GO:0006508">
    <property type="term" value="P:proteolysis"/>
    <property type="evidence" value="ECO:0007669"/>
    <property type="project" value="UniProtKB-KW"/>
</dbReference>
<keyword evidence="7 11" id="KW-0378">Hydrolase</keyword>
<keyword evidence="10" id="KW-0865">Zymogen</keyword>
<name>A0A316V7X7_9BASI</name>
<dbReference type="AlphaFoldDB" id="A0A316V7X7"/>
<feature type="binding site" evidence="11">
    <location>
        <position position="453"/>
    </location>
    <ligand>
        <name>Ca(2+)</name>
        <dbReference type="ChEBI" id="CHEBI:29108"/>
    </ligand>
</feature>
<dbReference type="CDD" id="cd04056">
    <property type="entry name" value="Peptidases_S53"/>
    <property type="match status" value="1"/>
</dbReference>
<evidence type="ECO:0000313" key="13">
    <source>
        <dbReference type="EMBL" id="PWN33128.1"/>
    </source>
</evidence>
<dbReference type="RefSeq" id="XP_025353430.1">
    <property type="nucleotide sequence ID" value="XM_025496033.1"/>
</dbReference>
<evidence type="ECO:0000256" key="10">
    <source>
        <dbReference type="ARBA" id="ARBA00023145"/>
    </source>
</evidence>
<evidence type="ECO:0000256" key="5">
    <source>
        <dbReference type="ARBA" id="ARBA00022670"/>
    </source>
</evidence>
<dbReference type="GeneID" id="37017814"/>
<proteinExistence type="predicted"/>
<keyword evidence="8 11" id="KW-0720">Serine protease</keyword>
<evidence type="ECO:0000256" key="6">
    <source>
        <dbReference type="ARBA" id="ARBA00022723"/>
    </source>
</evidence>
<evidence type="ECO:0000256" key="9">
    <source>
        <dbReference type="ARBA" id="ARBA00022837"/>
    </source>
</evidence>
<feature type="non-terminal residue" evidence="13">
    <location>
        <position position="1"/>
    </location>
</feature>
<feature type="non-terminal residue" evidence="13">
    <location>
        <position position="495"/>
    </location>
</feature>
<gene>
    <name evidence="13" type="ORF">FA14DRAFT_114123</name>
</gene>
<feature type="binding site" evidence="11">
    <location>
        <position position="474"/>
    </location>
    <ligand>
        <name>Ca(2+)</name>
        <dbReference type="ChEBI" id="CHEBI:29108"/>
    </ligand>
</feature>
<dbReference type="InterPro" id="IPR030400">
    <property type="entry name" value="Sedolisin_dom"/>
</dbReference>